<protein>
    <submittedName>
        <fullName evidence="2">WAS/WASL interacting protein family, member 3</fullName>
    </submittedName>
</protein>
<feature type="region of interest" description="Disordered" evidence="1">
    <location>
        <begin position="54"/>
        <end position="75"/>
    </location>
</feature>
<evidence type="ECO:0000256" key="1">
    <source>
        <dbReference type="SAM" id="MobiDB-lite"/>
    </source>
</evidence>
<feature type="non-terminal residue" evidence="2">
    <location>
        <position position="75"/>
    </location>
</feature>
<name>A0A1A8M995_9TELE</name>
<gene>
    <name evidence="2" type="primary">WIPF3</name>
</gene>
<evidence type="ECO:0000313" key="2">
    <source>
        <dbReference type="EMBL" id="SBR53392.1"/>
    </source>
</evidence>
<dbReference type="AlphaFoldDB" id="A0A1A8M995"/>
<reference evidence="2" key="1">
    <citation type="submission" date="2016-05" db="EMBL/GenBank/DDBJ databases">
        <authorList>
            <person name="Lavstsen T."/>
            <person name="Jespersen J.S."/>
        </authorList>
    </citation>
    <scope>NUCLEOTIDE SEQUENCE</scope>
    <source>
        <tissue evidence="2">Brain</tissue>
    </source>
</reference>
<reference evidence="2" key="2">
    <citation type="submission" date="2016-06" db="EMBL/GenBank/DDBJ databases">
        <title>The genome of a short-lived fish provides insights into sex chromosome evolution and the genetic control of aging.</title>
        <authorList>
            <person name="Reichwald K."/>
            <person name="Felder M."/>
            <person name="Petzold A."/>
            <person name="Koch P."/>
            <person name="Groth M."/>
            <person name="Platzer M."/>
        </authorList>
    </citation>
    <scope>NUCLEOTIDE SEQUENCE</scope>
    <source>
        <tissue evidence="2">Brain</tissue>
    </source>
</reference>
<sequence length="75" mass="8329">MTDAIVISDGEWDPIPIEELTCKTPQAPQDDDLAKINRAVYNLKKEGVQPYPGCQGFNWDTPPSTSADLHSNQTR</sequence>
<feature type="compositionally biased region" description="Polar residues" evidence="1">
    <location>
        <begin position="61"/>
        <end position="75"/>
    </location>
</feature>
<dbReference type="EMBL" id="HAEF01012233">
    <property type="protein sequence ID" value="SBR53392.1"/>
    <property type="molecule type" value="Transcribed_RNA"/>
</dbReference>
<proteinExistence type="predicted"/>
<accession>A0A1A8M995</accession>
<organism evidence="2">
    <name type="scientific">Nothobranchius pienaari</name>
    <dbReference type="NCBI Taxonomy" id="704102"/>
    <lineage>
        <taxon>Eukaryota</taxon>
        <taxon>Metazoa</taxon>
        <taxon>Chordata</taxon>
        <taxon>Craniata</taxon>
        <taxon>Vertebrata</taxon>
        <taxon>Euteleostomi</taxon>
        <taxon>Actinopterygii</taxon>
        <taxon>Neopterygii</taxon>
        <taxon>Teleostei</taxon>
        <taxon>Neoteleostei</taxon>
        <taxon>Acanthomorphata</taxon>
        <taxon>Ovalentaria</taxon>
        <taxon>Atherinomorphae</taxon>
        <taxon>Cyprinodontiformes</taxon>
        <taxon>Nothobranchiidae</taxon>
        <taxon>Nothobranchius</taxon>
    </lineage>
</organism>